<dbReference type="KEGG" id="tje:TJEJU_3030"/>
<dbReference type="AlphaFoldDB" id="A0A238UBW4"/>
<name>A0A238UBW4_9FLAO</name>
<accession>A0A238UBW4</accession>
<keyword evidence="2" id="KW-1185">Reference proteome</keyword>
<proteinExistence type="predicted"/>
<dbReference type="EMBL" id="LT899436">
    <property type="protein sequence ID" value="SNR16693.1"/>
    <property type="molecule type" value="Genomic_DNA"/>
</dbReference>
<sequence length="275" mass="31839">MSYIIKINCKAEGENSFSEEIVIPKTNLNKELELHDCKNILKSLTSTLTSLKEKDEIYEFNYTIKIICNEEKLIDGEMEFFKIVVQYEQLLDFIIDYVNTASNGKYGIRIWEDCETPLGNGAMISLVETDKKYIQSYIDFLRTCDLDHEVCQWGDIDSVISKYGFNEETVKLAIARLMSCAGQSGKEQFTDFLDKGLETYLADNKELFLTALVAETNYSLYNCNYYHNCLEASKDEFINEVIDSIKELVAKLDKSDIDFFKKELIGIWKNYRVLQ</sequence>
<evidence type="ECO:0000313" key="1">
    <source>
        <dbReference type="EMBL" id="SNR16693.1"/>
    </source>
</evidence>
<dbReference type="RefSeq" id="WP_095073411.1">
    <property type="nucleotide sequence ID" value="NZ_LT899436.1"/>
</dbReference>
<dbReference type="OrthoDB" id="6058254at2"/>
<organism evidence="1 2">
    <name type="scientific">Tenacibaculum jejuense</name>
    <dbReference type="NCBI Taxonomy" id="584609"/>
    <lineage>
        <taxon>Bacteria</taxon>
        <taxon>Pseudomonadati</taxon>
        <taxon>Bacteroidota</taxon>
        <taxon>Flavobacteriia</taxon>
        <taxon>Flavobacteriales</taxon>
        <taxon>Flavobacteriaceae</taxon>
        <taxon>Tenacibaculum</taxon>
    </lineage>
</organism>
<gene>
    <name evidence="1" type="ORF">TJEJU_3030</name>
</gene>
<reference evidence="1 2" key="1">
    <citation type="submission" date="2017-07" db="EMBL/GenBank/DDBJ databases">
        <authorList>
            <person name="Sun Z.S."/>
            <person name="Albrecht U."/>
            <person name="Echele G."/>
            <person name="Lee C.C."/>
        </authorList>
    </citation>
    <scope>NUCLEOTIDE SEQUENCE [LARGE SCALE GENOMIC DNA]</scope>
    <source>
        <strain evidence="2">type strain: KCTC 22618</strain>
    </source>
</reference>
<protein>
    <submittedName>
        <fullName evidence="1">Uncharacterized protein</fullName>
    </submittedName>
</protein>
<evidence type="ECO:0000313" key="2">
    <source>
        <dbReference type="Proteomes" id="UP000215214"/>
    </source>
</evidence>
<dbReference type="Proteomes" id="UP000215214">
    <property type="component" value="Chromosome TJEJU"/>
</dbReference>